<proteinExistence type="predicted"/>
<organism evidence="1 2">
    <name type="scientific">Streptomyces kasugaensis</name>
    <dbReference type="NCBI Taxonomy" id="1946"/>
    <lineage>
        <taxon>Bacteria</taxon>
        <taxon>Bacillati</taxon>
        <taxon>Actinomycetota</taxon>
        <taxon>Actinomycetes</taxon>
        <taxon>Kitasatosporales</taxon>
        <taxon>Streptomycetaceae</taxon>
        <taxon>Streptomyces</taxon>
    </lineage>
</organism>
<gene>
    <name evidence="1" type="ORF">EYS09_11405</name>
</gene>
<dbReference type="SUPFAM" id="SSF52091">
    <property type="entry name" value="SpoIIaa-like"/>
    <property type="match status" value="1"/>
</dbReference>
<sequence>MSLDWQYATERGVTVVTLTGHLGGESLARFTGAVSWLLGHGTGPILVDLTRLFSWSAEGEAMVMDAVRRLGPARQPLALCGIGELPISLITATSLPPACYADREAAMTALAARPGEQPKTSDGCS</sequence>
<dbReference type="InterPro" id="IPR036513">
    <property type="entry name" value="STAS_dom_sf"/>
</dbReference>
<dbReference type="AlphaFoldDB" id="A0A4V2JIS0"/>
<dbReference type="Proteomes" id="UP000292452">
    <property type="component" value="Unassembled WGS sequence"/>
</dbReference>
<evidence type="ECO:0000313" key="2">
    <source>
        <dbReference type="Proteomes" id="UP000292452"/>
    </source>
</evidence>
<comment type="caution">
    <text evidence="1">The sequence shown here is derived from an EMBL/GenBank/DDBJ whole genome shotgun (WGS) entry which is preliminary data.</text>
</comment>
<evidence type="ECO:0000313" key="1">
    <source>
        <dbReference type="EMBL" id="TBO59571.1"/>
    </source>
</evidence>
<keyword evidence="2" id="KW-1185">Reference proteome</keyword>
<dbReference type="EMBL" id="SIXH01000075">
    <property type="protein sequence ID" value="TBO59571.1"/>
    <property type="molecule type" value="Genomic_DNA"/>
</dbReference>
<reference evidence="1 2" key="1">
    <citation type="submission" date="2019-02" db="EMBL/GenBank/DDBJ databases">
        <title>Draft Genome Sequence of Streptomyces sp. AM-2504, identified by 16S rRNA comparative analysis as a Streptomyces Kasugaensis strain.</title>
        <authorList>
            <person name="Napolioni V."/>
            <person name="Giuliodori A.M."/>
            <person name="Spurio R."/>
            <person name="Fabbretti A."/>
        </authorList>
    </citation>
    <scope>NUCLEOTIDE SEQUENCE [LARGE SCALE GENOMIC DNA]</scope>
    <source>
        <strain evidence="1 2">AM-2504</strain>
    </source>
</reference>
<accession>A0A4V2JIS0</accession>
<name>A0A4V2JIS0_STRKA</name>
<dbReference type="RefSeq" id="WP_131123111.1">
    <property type="nucleotide sequence ID" value="NZ_SIXH01000075.1"/>
</dbReference>
<protein>
    <submittedName>
        <fullName evidence="1">Anti-sigma factor antagonist</fullName>
    </submittedName>
</protein>
<dbReference type="Gene3D" id="3.30.750.24">
    <property type="entry name" value="STAS domain"/>
    <property type="match status" value="1"/>
</dbReference>